<gene>
    <name evidence="2" type="ORF">E1288_00110</name>
</gene>
<sequence>MAEDVSADAHENGVRRADLRRARARVVGVLSNVVRWVGNAGAALLAIHVVFAIGGANPDNGIAKFVASWAEPLALGFEDLFMPDDPKLAVAINYGIAALFWLIATAMAVRILRAIA</sequence>
<proteinExistence type="predicted"/>
<evidence type="ECO:0000313" key="2">
    <source>
        <dbReference type="EMBL" id="TDD56536.1"/>
    </source>
</evidence>
<feature type="transmembrane region" description="Helical" evidence="1">
    <location>
        <begin position="91"/>
        <end position="112"/>
    </location>
</feature>
<keyword evidence="1" id="KW-0812">Transmembrane</keyword>
<protein>
    <recommendedName>
        <fullName evidence="4">YGGT family protein</fullName>
    </recommendedName>
</protein>
<dbReference type="RefSeq" id="WP_132479046.1">
    <property type="nucleotide sequence ID" value="NZ_SMKW01000001.1"/>
</dbReference>
<name>A0A4R4ZER6_9PSEU</name>
<comment type="caution">
    <text evidence="2">The sequence shown here is derived from an EMBL/GenBank/DDBJ whole genome shotgun (WGS) entry which is preliminary data.</text>
</comment>
<dbReference type="EMBL" id="SMKW01000001">
    <property type="protein sequence ID" value="TDD56536.1"/>
    <property type="molecule type" value="Genomic_DNA"/>
</dbReference>
<keyword evidence="3" id="KW-1185">Reference proteome</keyword>
<reference evidence="2 3" key="1">
    <citation type="submission" date="2019-03" db="EMBL/GenBank/DDBJ databases">
        <title>Draft genome sequences of novel Actinobacteria.</title>
        <authorList>
            <person name="Sahin N."/>
            <person name="Ay H."/>
            <person name="Saygin H."/>
        </authorList>
    </citation>
    <scope>NUCLEOTIDE SEQUENCE [LARGE SCALE GENOMIC DNA]</scope>
    <source>
        <strain evidence="2 3">7K502</strain>
    </source>
</reference>
<dbReference type="OrthoDB" id="5192539at2"/>
<keyword evidence="1" id="KW-0472">Membrane</keyword>
<evidence type="ECO:0000313" key="3">
    <source>
        <dbReference type="Proteomes" id="UP000294947"/>
    </source>
</evidence>
<dbReference type="Proteomes" id="UP000294947">
    <property type="component" value="Unassembled WGS sequence"/>
</dbReference>
<accession>A0A4R4ZER6</accession>
<dbReference type="AlphaFoldDB" id="A0A4R4ZER6"/>
<organism evidence="2 3">
    <name type="scientific">Saccharopolyspora elongata</name>
    <dbReference type="NCBI Taxonomy" id="2530387"/>
    <lineage>
        <taxon>Bacteria</taxon>
        <taxon>Bacillati</taxon>
        <taxon>Actinomycetota</taxon>
        <taxon>Actinomycetes</taxon>
        <taxon>Pseudonocardiales</taxon>
        <taxon>Pseudonocardiaceae</taxon>
        <taxon>Saccharopolyspora</taxon>
    </lineage>
</organism>
<evidence type="ECO:0008006" key="4">
    <source>
        <dbReference type="Google" id="ProtNLM"/>
    </source>
</evidence>
<keyword evidence="1" id="KW-1133">Transmembrane helix</keyword>
<evidence type="ECO:0000256" key="1">
    <source>
        <dbReference type="SAM" id="Phobius"/>
    </source>
</evidence>
<feature type="transmembrane region" description="Helical" evidence="1">
    <location>
        <begin position="33"/>
        <end position="56"/>
    </location>
</feature>